<proteinExistence type="predicted"/>
<evidence type="ECO:0000313" key="1">
    <source>
        <dbReference type="EMBL" id="DAE31148.1"/>
    </source>
</evidence>
<sequence length="44" mass="4994">MLLLHSNNVQHISLGSLLVQLIDYLAPPIRISYIPQYYILLCGP</sequence>
<accession>A0A8S5RJJ2</accession>
<protein>
    <submittedName>
        <fullName evidence="1">Uncharacterized protein</fullName>
    </submittedName>
</protein>
<reference evidence="1" key="1">
    <citation type="journal article" date="2021" name="Proc. Natl. Acad. Sci. U.S.A.">
        <title>A Catalog of Tens of Thousands of Viruses from Human Metagenomes Reveals Hidden Associations with Chronic Diseases.</title>
        <authorList>
            <person name="Tisza M.J."/>
            <person name="Buck C.B."/>
        </authorList>
    </citation>
    <scope>NUCLEOTIDE SEQUENCE</scope>
    <source>
        <strain evidence="1">CtML55</strain>
    </source>
</reference>
<organism evidence="1">
    <name type="scientific">virus sp. ctML55</name>
    <dbReference type="NCBI Taxonomy" id="2827627"/>
    <lineage>
        <taxon>Viruses</taxon>
    </lineage>
</organism>
<name>A0A8S5RJJ2_9VIRU</name>
<dbReference type="EMBL" id="BK059105">
    <property type="protein sequence ID" value="DAE31148.1"/>
    <property type="molecule type" value="Genomic_DNA"/>
</dbReference>